<dbReference type="RefSeq" id="WP_128782317.1">
    <property type="nucleotide sequence ID" value="NZ_JAKJSG010000018.1"/>
</dbReference>
<proteinExistence type="inferred from homology"/>
<dbReference type="FunFam" id="1.10.10.10:FF:000001">
    <property type="entry name" value="LysR family transcriptional regulator"/>
    <property type="match status" value="1"/>
</dbReference>
<protein>
    <submittedName>
        <fullName evidence="6">LysR family transcriptional regulator</fullName>
    </submittedName>
</protein>
<dbReference type="AlphaFoldDB" id="A0A444JVC0"/>
<dbReference type="InterPro" id="IPR036388">
    <property type="entry name" value="WH-like_DNA-bd_sf"/>
</dbReference>
<dbReference type="CDD" id="cd08422">
    <property type="entry name" value="PBP2_CrgA_like"/>
    <property type="match status" value="1"/>
</dbReference>
<dbReference type="EMBL" id="RJLM01000001">
    <property type="protein sequence ID" value="RWX57003.1"/>
    <property type="molecule type" value="Genomic_DNA"/>
</dbReference>
<evidence type="ECO:0000256" key="3">
    <source>
        <dbReference type="ARBA" id="ARBA00023125"/>
    </source>
</evidence>
<dbReference type="Pfam" id="PF03466">
    <property type="entry name" value="LysR_substrate"/>
    <property type="match status" value="1"/>
</dbReference>
<evidence type="ECO:0000256" key="2">
    <source>
        <dbReference type="ARBA" id="ARBA00023015"/>
    </source>
</evidence>
<dbReference type="SUPFAM" id="SSF53850">
    <property type="entry name" value="Periplasmic binding protein-like II"/>
    <property type="match status" value="1"/>
</dbReference>
<evidence type="ECO:0000259" key="5">
    <source>
        <dbReference type="PROSITE" id="PS50931"/>
    </source>
</evidence>
<dbReference type="InterPro" id="IPR005119">
    <property type="entry name" value="LysR_subst-bd"/>
</dbReference>
<dbReference type="Gene3D" id="3.40.190.290">
    <property type="match status" value="1"/>
</dbReference>
<dbReference type="GO" id="GO:0006351">
    <property type="term" value="P:DNA-templated transcription"/>
    <property type="evidence" value="ECO:0007669"/>
    <property type="project" value="TreeGrafter"/>
</dbReference>
<reference evidence="6 7" key="1">
    <citation type="submission" date="2018-11" db="EMBL/GenBank/DDBJ databases">
        <title>Photobacterium sp. BEI247 sp. nov., a marine bacterium isolated from Yongle Blue Hole in the South China Sea.</title>
        <authorList>
            <person name="Wang X."/>
        </authorList>
    </citation>
    <scope>NUCLEOTIDE SEQUENCE [LARGE SCALE GENOMIC DNA]</scope>
    <source>
        <strain evidence="7">BEI247</strain>
    </source>
</reference>
<organism evidence="6 7">
    <name type="scientific">Photobacterium chitinilyticum</name>
    <dbReference type="NCBI Taxonomy" id="2485123"/>
    <lineage>
        <taxon>Bacteria</taxon>
        <taxon>Pseudomonadati</taxon>
        <taxon>Pseudomonadota</taxon>
        <taxon>Gammaproteobacteria</taxon>
        <taxon>Vibrionales</taxon>
        <taxon>Vibrionaceae</taxon>
        <taxon>Photobacterium</taxon>
    </lineage>
</organism>
<dbReference type="PROSITE" id="PS50931">
    <property type="entry name" value="HTH_LYSR"/>
    <property type="match status" value="1"/>
</dbReference>
<dbReference type="Pfam" id="PF00126">
    <property type="entry name" value="HTH_1"/>
    <property type="match status" value="1"/>
</dbReference>
<gene>
    <name evidence="6" type="ORF">EDI28_02890</name>
</gene>
<dbReference type="Gene3D" id="1.10.10.10">
    <property type="entry name" value="Winged helix-like DNA-binding domain superfamily/Winged helix DNA-binding domain"/>
    <property type="match status" value="1"/>
</dbReference>
<dbReference type="PANTHER" id="PTHR30537">
    <property type="entry name" value="HTH-TYPE TRANSCRIPTIONAL REGULATOR"/>
    <property type="match status" value="1"/>
</dbReference>
<dbReference type="InterPro" id="IPR058163">
    <property type="entry name" value="LysR-type_TF_proteobact-type"/>
</dbReference>
<evidence type="ECO:0000313" key="6">
    <source>
        <dbReference type="EMBL" id="RWX57003.1"/>
    </source>
</evidence>
<evidence type="ECO:0000256" key="4">
    <source>
        <dbReference type="ARBA" id="ARBA00023163"/>
    </source>
</evidence>
<evidence type="ECO:0000256" key="1">
    <source>
        <dbReference type="ARBA" id="ARBA00009437"/>
    </source>
</evidence>
<dbReference type="GO" id="GO:0003700">
    <property type="term" value="F:DNA-binding transcription factor activity"/>
    <property type="evidence" value="ECO:0007669"/>
    <property type="project" value="InterPro"/>
</dbReference>
<name>A0A444JVC0_9GAMM</name>
<keyword evidence="3" id="KW-0238">DNA-binding</keyword>
<dbReference type="InterPro" id="IPR000847">
    <property type="entry name" value="LysR_HTH_N"/>
</dbReference>
<dbReference type="Proteomes" id="UP000287563">
    <property type="component" value="Unassembled WGS sequence"/>
</dbReference>
<dbReference type="PANTHER" id="PTHR30537:SF68">
    <property type="entry name" value="TRANSCRIPTIONAL REGULATOR-RELATED"/>
    <property type="match status" value="1"/>
</dbReference>
<dbReference type="InterPro" id="IPR036390">
    <property type="entry name" value="WH_DNA-bd_sf"/>
</dbReference>
<keyword evidence="4" id="KW-0804">Transcription</keyword>
<evidence type="ECO:0000313" key="7">
    <source>
        <dbReference type="Proteomes" id="UP000287563"/>
    </source>
</evidence>
<feature type="domain" description="HTH lysR-type" evidence="5">
    <location>
        <begin position="1"/>
        <end position="58"/>
    </location>
</feature>
<sequence length="309" mass="35340">MKTEDIKLFHQIVDAGSLIRASEIFDLPKSNLSRRIKSLEEELQIQLFHRHNRSMQLTEAGEKFYERTKLILDELELSIQEITAPTYELSGHLRVQILPLPGIIDLGRAIFKFMDLYPKVTVEIITGSVETDLIENHIDVAFRIGDKLEDSSLIARPFLSASFGYYATPSYIAKNGMPKKPEDMINHNFIRFRYPNGHLYTKMPLGQDKIIEGSGNLIMNSVPLIVEACLQDRGIILLPEPLADYYIERGMLVRLFADIEPSMSYGWLVYPSRKYLSLTVRTFIDHMLTEAEQIGICQNIEGDIRGMSI</sequence>
<comment type="similarity">
    <text evidence="1">Belongs to the LysR transcriptional regulatory family.</text>
</comment>
<dbReference type="SUPFAM" id="SSF46785">
    <property type="entry name" value="Winged helix' DNA-binding domain"/>
    <property type="match status" value="1"/>
</dbReference>
<accession>A0A444JVC0</accession>
<dbReference type="GO" id="GO:0043565">
    <property type="term" value="F:sequence-specific DNA binding"/>
    <property type="evidence" value="ECO:0007669"/>
    <property type="project" value="TreeGrafter"/>
</dbReference>
<comment type="caution">
    <text evidence="6">The sequence shown here is derived from an EMBL/GenBank/DDBJ whole genome shotgun (WGS) entry which is preliminary data.</text>
</comment>
<dbReference type="OrthoDB" id="9786526at2"/>
<keyword evidence="2" id="KW-0805">Transcription regulation</keyword>
<keyword evidence="7" id="KW-1185">Reference proteome</keyword>